<gene>
    <name evidence="2" type="ORF">PCIT_a0538</name>
</gene>
<sequence length="555" mass="63744">MEHCNTTVFVGDNFCSHCGDKVRNTTHYSTLFDILPEQKSLLEKHYESDIVFTGEVISTLLYQRKVLCNVENKSHMNSRDETYSYWWLELKNKDGDVLTFSVSAETKGIHTIKKGDVFSVVSPYWSTLNAQVDDTPANNRITNNDKPPCIIFHGRPRQSAENCDQYLVNHIREPKFGTLFVPETLAAWVAIMATSMSFIRSPTQFIWCLSLATSGVLLKLIHRYFTQRKIFKARMIRFKALSEFINKVAPTSAAQLGYEFEIRPIIDSDLICIGCNSTISENAIYCFQCGSHAAPNVQDTAVDEDVMPQKTTVSELKNALMQRYKVNYSEKYTHRNVLRSNQVGEVEFNFMLGKVVSKDVEVTVSTKKINTGINSYKDKNDITQYSSVHQTLRKSTMHGPVQIECSDGNIHTYYFDSDMLGSINEGDWISYGESVATLNDETFIFREYTYNITQDIEYARNRFSRFSGNANDVVRFFLGIISLVGVYFMWDFDIGYLAFSPLLLFVLSTIYWSKKQNKIGKENCQDKNRILEQLYLVERDFIDNLPEIQAQTKHI</sequence>
<dbReference type="AlphaFoldDB" id="A0AAD4AKW3"/>
<comment type="caution">
    <text evidence="2">The sequence shown here is derived from an EMBL/GenBank/DDBJ whole genome shotgun (WGS) entry which is preliminary data.</text>
</comment>
<evidence type="ECO:0000313" key="2">
    <source>
        <dbReference type="EMBL" id="KAF7774139.1"/>
    </source>
</evidence>
<protein>
    <submittedName>
        <fullName evidence="2">Uncharacterized protein</fullName>
    </submittedName>
</protein>
<feature type="transmembrane region" description="Helical" evidence="1">
    <location>
        <begin position="179"/>
        <end position="198"/>
    </location>
</feature>
<dbReference type="RefSeq" id="WP_010368167.1">
    <property type="nucleotide sequence ID" value="NZ_AHBZ03000014.1"/>
</dbReference>
<keyword evidence="1" id="KW-0812">Transmembrane</keyword>
<dbReference type="EMBL" id="AHBZ03000014">
    <property type="protein sequence ID" value="KAF7774139.1"/>
    <property type="molecule type" value="Genomic_DNA"/>
</dbReference>
<evidence type="ECO:0000313" key="3">
    <source>
        <dbReference type="Proteomes" id="UP000016487"/>
    </source>
</evidence>
<feature type="transmembrane region" description="Helical" evidence="1">
    <location>
        <begin position="496"/>
        <end position="513"/>
    </location>
</feature>
<proteinExistence type="predicted"/>
<feature type="transmembrane region" description="Helical" evidence="1">
    <location>
        <begin position="473"/>
        <end position="490"/>
    </location>
</feature>
<feature type="transmembrane region" description="Helical" evidence="1">
    <location>
        <begin position="204"/>
        <end position="225"/>
    </location>
</feature>
<keyword evidence="1" id="KW-0472">Membrane</keyword>
<dbReference type="Proteomes" id="UP000016487">
    <property type="component" value="Unassembled WGS sequence"/>
</dbReference>
<keyword evidence="1" id="KW-1133">Transmembrane helix</keyword>
<reference evidence="2" key="2">
    <citation type="submission" date="2015-03" db="EMBL/GenBank/DDBJ databases">
        <title>Genome sequence of Pseudoalteromonas citrea.</title>
        <authorList>
            <person name="Xie B.-B."/>
            <person name="Rong J.-C."/>
            <person name="Qin Q.-L."/>
            <person name="Zhang Y.-Z."/>
        </authorList>
    </citation>
    <scope>NUCLEOTIDE SEQUENCE</scope>
    <source>
        <strain evidence="2">DSM 8771</strain>
    </source>
</reference>
<organism evidence="2 3">
    <name type="scientific">Pseudoalteromonas citrea</name>
    <dbReference type="NCBI Taxonomy" id="43655"/>
    <lineage>
        <taxon>Bacteria</taxon>
        <taxon>Pseudomonadati</taxon>
        <taxon>Pseudomonadota</taxon>
        <taxon>Gammaproteobacteria</taxon>
        <taxon>Alteromonadales</taxon>
        <taxon>Pseudoalteromonadaceae</taxon>
        <taxon>Pseudoalteromonas</taxon>
    </lineage>
</organism>
<accession>A0AAD4AKW3</accession>
<reference evidence="2" key="1">
    <citation type="journal article" date="2012" name="J. Bacteriol.">
        <title>Genome sequences of type strains of seven species of the marine bacterium Pseudoalteromonas.</title>
        <authorList>
            <person name="Xie B.B."/>
            <person name="Shu Y.L."/>
            <person name="Qin Q.L."/>
            <person name="Rong J.C."/>
            <person name="Zhang X.Y."/>
            <person name="Chen X.L."/>
            <person name="Shi M."/>
            <person name="He H.L."/>
            <person name="Zhou B.C."/>
            <person name="Zhang Y.Z."/>
        </authorList>
    </citation>
    <scope>NUCLEOTIDE SEQUENCE</scope>
    <source>
        <strain evidence="2">DSM 8771</strain>
    </source>
</reference>
<name>A0AAD4AKW3_9GAMM</name>
<evidence type="ECO:0000256" key="1">
    <source>
        <dbReference type="SAM" id="Phobius"/>
    </source>
</evidence>